<dbReference type="Gene3D" id="3.30.390.50">
    <property type="entry name" value="CO dehydrogenase flavoprotein, C-terminal domain"/>
    <property type="match status" value="1"/>
</dbReference>
<dbReference type="Pfam" id="PF01799">
    <property type="entry name" value="Fer2_2"/>
    <property type="match status" value="1"/>
</dbReference>
<dbReference type="Gene3D" id="3.10.20.30">
    <property type="match status" value="1"/>
</dbReference>
<dbReference type="SUPFAM" id="SSF54292">
    <property type="entry name" value="2Fe-2S ferredoxin-like"/>
    <property type="match status" value="1"/>
</dbReference>
<evidence type="ECO:0000256" key="5">
    <source>
        <dbReference type="ARBA" id="ARBA00023004"/>
    </source>
</evidence>
<dbReference type="InterPro" id="IPR016169">
    <property type="entry name" value="FAD-bd_PCMH_sub2"/>
</dbReference>
<keyword evidence="4" id="KW-0560">Oxidoreductase</keyword>
<dbReference type="InterPro" id="IPR016167">
    <property type="entry name" value="FAD-bd_PCMH_sub1"/>
</dbReference>
<evidence type="ECO:0000259" key="6">
    <source>
        <dbReference type="PROSITE" id="PS51387"/>
    </source>
</evidence>
<dbReference type="SUPFAM" id="SSF56176">
    <property type="entry name" value="FAD-binding/transporter-associated domain-like"/>
    <property type="match status" value="1"/>
</dbReference>
<dbReference type="InterPro" id="IPR012675">
    <property type="entry name" value="Beta-grasp_dom_sf"/>
</dbReference>
<dbReference type="PROSITE" id="PS00197">
    <property type="entry name" value="2FE2S_FER_1"/>
    <property type="match status" value="1"/>
</dbReference>
<sequence>MRNIIITNINGRDVRIADAPPDQMALSWLRAEGFISVKEGCGEGDCGACTVVLGVPRKGGFEWREVASCLLFLPMLDGRALLTVEGLKGKDGAPHPVQRAMSEGFGTQCGFCSPGITMSLYAMGRRGATDEDGIFDGLAGNLCRCTGYRPILDIAHGLPALDAESWEADLAARLDAATALPLSYSAGGRSYYAPTSLNDAVVYRAAHPQAWLVAGGTDLGLAITKRHQHPETVLSLARVNELTTITEEDGGVTIGAAVPYAKILCALRRRHPEFARLLRRIGASQVRNQGTFGGNLGTASPIGDSLPGLIALDASLLIASSRGQRRIAAEDLVTGYRTTQLAPDEVLVSVHIPDLADGQVFRAYKVAKRRDQDISTVSAAYSLRIEDGRISAMRAAYGGVADRPLRARHLENALLAQPWTTATLALAQKDLARDIAPRDDFRGSADYRRKVAANLIARLWHETTEPTEIPVSLDSL</sequence>
<dbReference type="GO" id="GO:0005506">
    <property type="term" value="F:iron ion binding"/>
    <property type="evidence" value="ECO:0007669"/>
    <property type="project" value="InterPro"/>
</dbReference>
<dbReference type="SUPFAM" id="SSF55447">
    <property type="entry name" value="CO dehydrogenase flavoprotein C-terminal domain-like"/>
    <property type="match status" value="1"/>
</dbReference>
<dbReference type="InterPro" id="IPR005107">
    <property type="entry name" value="CO_DH_flav_C"/>
</dbReference>
<dbReference type="PROSITE" id="PS51387">
    <property type="entry name" value="FAD_PCMH"/>
    <property type="match status" value="1"/>
</dbReference>
<dbReference type="Pfam" id="PF00111">
    <property type="entry name" value="Fer2"/>
    <property type="match status" value="1"/>
</dbReference>
<name>A0A2N3PVS1_9PROT</name>
<dbReference type="SMART" id="SM01092">
    <property type="entry name" value="CO_deh_flav_C"/>
    <property type="match status" value="1"/>
</dbReference>
<organism evidence="7 8">
    <name type="scientific">Telmatospirillum siberiense</name>
    <dbReference type="NCBI Taxonomy" id="382514"/>
    <lineage>
        <taxon>Bacteria</taxon>
        <taxon>Pseudomonadati</taxon>
        <taxon>Pseudomonadota</taxon>
        <taxon>Alphaproteobacteria</taxon>
        <taxon>Rhodospirillales</taxon>
        <taxon>Rhodospirillaceae</taxon>
        <taxon>Telmatospirillum</taxon>
    </lineage>
</organism>
<dbReference type="NCBIfam" id="TIGR02963">
    <property type="entry name" value="xanthine_xdhA"/>
    <property type="match status" value="1"/>
</dbReference>
<dbReference type="InterPro" id="IPR036884">
    <property type="entry name" value="2Fe-2S-bd_dom_sf"/>
</dbReference>
<feature type="domain" description="FAD-binding PCMH-type" evidence="6">
    <location>
        <begin position="184"/>
        <end position="357"/>
    </location>
</feature>
<dbReference type="InterPro" id="IPR036010">
    <property type="entry name" value="2Fe-2S_ferredoxin-like_sf"/>
</dbReference>
<proteinExistence type="predicted"/>
<dbReference type="SUPFAM" id="SSF47741">
    <property type="entry name" value="CO dehydrogenase ISP C-domain like"/>
    <property type="match status" value="1"/>
</dbReference>
<evidence type="ECO:0000256" key="2">
    <source>
        <dbReference type="ARBA" id="ARBA00022723"/>
    </source>
</evidence>
<dbReference type="PANTHER" id="PTHR45444">
    <property type="entry name" value="XANTHINE DEHYDROGENASE"/>
    <property type="match status" value="1"/>
</dbReference>
<dbReference type="InterPro" id="IPR006058">
    <property type="entry name" value="2Fe2S_fd_BS"/>
</dbReference>
<keyword evidence="1" id="KW-0285">Flavoprotein</keyword>
<dbReference type="EMBL" id="PIUM01000011">
    <property type="protein sequence ID" value="PKU24490.1"/>
    <property type="molecule type" value="Genomic_DNA"/>
</dbReference>
<reference evidence="8" key="1">
    <citation type="submission" date="2017-12" db="EMBL/GenBank/DDBJ databases">
        <title>Draft genome sequence of Telmatospirillum siberiense 26-4b1T, an acidotolerant peatland alphaproteobacterium potentially involved in sulfur cycling.</title>
        <authorList>
            <person name="Hausmann B."/>
            <person name="Pjevac P."/>
            <person name="Schreck K."/>
            <person name="Herbold C.W."/>
            <person name="Daims H."/>
            <person name="Wagner M."/>
            <person name="Pester M."/>
            <person name="Loy A."/>
        </authorList>
    </citation>
    <scope>NUCLEOTIDE SEQUENCE [LARGE SCALE GENOMIC DNA]</scope>
    <source>
        <strain evidence="8">26-4b1</strain>
    </source>
</reference>
<dbReference type="InterPro" id="IPR014307">
    <property type="entry name" value="Xanthine_DH_ssu"/>
</dbReference>
<dbReference type="InterPro" id="IPR036318">
    <property type="entry name" value="FAD-bd_PCMH-like_sf"/>
</dbReference>
<evidence type="ECO:0000313" key="8">
    <source>
        <dbReference type="Proteomes" id="UP000233293"/>
    </source>
</evidence>
<evidence type="ECO:0000256" key="3">
    <source>
        <dbReference type="ARBA" id="ARBA00022827"/>
    </source>
</evidence>
<evidence type="ECO:0000256" key="1">
    <source>
        <dbReference type="ARBA" id="ARBA00022630"/>
    </source>
</evidence>
<protein>
    <submittedName>
        <fullName evidence="7">Xanthine dehydrogenase small subunit</fullName>
    </submittedName>
</protein>
<dbReference type="Gene3D" id="1.10.150.120">
    <property type="entry name" value="[2Fe-2S]-binding domain"/>
    <property type="match status" value="1"/>
</dbReference>
<evidence type="ECO:0000256" key="4">
    <source>
        <dbReference type="ARBA" id="ARBA00023002"/>
    </source>
</evidence>
<keyword evidence="2" id="KW-0479">Metal-binding</keyword>
<dbReference type="AlphaFoldDB" id="A0A2N3PVS1"/>
<dbReference type="InterPro" id="IPR016208">
    <property type="entry name" value="Ald_Oxase/xanthine_DH-like"/>
</dbReference>
<dbReference type="CDD" id="cd00207">
    <property type="entry name" value="fer2"/>
    <property type="match status" value="1"/>
</dbReference>
<dbReference type="Proteomes" id="UP000233293">
    <property type="component" value="Unassembled WGS sequence"/>
</dbReference>
<keyword evidence="5" id="KW-0408">Iron</keyword>
<keyword evidence="8" id="KW-1185">Reference proteome</keyword>
<gene>
    <name evidence="7" type="primary">xdhA</name>
    <name evidence="7" type="ORF">CWS72_11640</name>
</gene>
<dbReference type="InterPro" id="IPR002346">
    <property type="entry name" value="Mopterin_DH_FAD-bd"/>
</dbReference>
<dbReference type="RefSeq" id="WP_101250776.1">
    <property type="nucleotide sequence ID" value="NZ_PIUM01000011.1"/>
</dbReference>
<keyword evidence="3" id="KW-0274">FAD</keyword>
<dbReference type="PIRSF" id="PIRSF036557">
    <property type="entry name" value="XdhA_RC"/>
    <property type="match status" value="1"/>
</dbReference>
<comment type="caution">
    <text evidence="7">The sequence shown here is derived from an EMBL/GenBank/DDBJ whole genome shotgun (WGS) entry which is preliminary data.</text>
</comment>
<dbReference type="InterPro" id="IPR036683">
    <property type="entry name" value="CO_DH_flav_C_dom_sf"/>
</dbReference>
<dbReference type="InterPro" id="IPR012175">
    <property type="entry name" value="Xanth_DH_ssu_bac"/>
</dbReference>
<dbReference type="Pfam" id="PF03450">
    <property type="entry name" value="CO_deh_flav_C"/>
    <property type="match status" value="1"/>
</dbReference>
<dbReference type="GO" id="GO:0051537">
    <property type="term" value="F:2 iron, 2 sulfur cluster binding"/>
    <property type="evidence" value="ECO:0007669"/>
    <property type="project" value="InterPro"/>
</dbReference>
<dbReference type="InterPro" id="IPR001041">
    <property type="entry name" value="2Fe-2S_ferredoxin-type"/>
</dbReference>
<dbReference type="GO" id="GO:0004854">
    <property type="term" value="F:xanthine dehydrogenase activity"/>
    <property type="evidence" value="ECO:0007669"/>
    <property type="project" value="InterPro"/>
</dbReference>
<dbReference type="Gene3D" id="3.30.43.10">
    <property type="entry name" value="Uridine Diphospho-n-acetylenolpyruvylglucosamine Reductase, domain 2"/>
    <property type="match status" value="1"/>
</dbReference>
<evidence type="ECO:0000313" key="7">
    <source>
        <dbReference type="EMBL" id="PKU24490.1"/>
    </source>
</evidence>
<dbReference type="PANTHER" id="PTHR45444:SF3">
    <property type="entry name" value="XANTHINE DEHYDROGENASE"/>
    <property type="match status" value="1"/>
</dbReference>
<accession>A0A2N3PVS1</accession>
<dbReference type="Pfam" id="PF00941">
    <property type="entry name" value="FAD_binding_5"/>
    <property type="match status" value="1"/>
</dbReference>
<dbReference type="Gene3D" id="3.30.465.10">
    <property type="match status" value="1"/>
</dbReference>
<dbReference type="OrthoDB" id="9792018at2"/>
<dbReference type="InterPro" id="IPR002888">
    <property type="entry name" value="2Fe-2S-bd"/>
</dbReference>
<dbReference type="InterPro" id="IPR016166">
    <property type="entry name" value="FAD-bd_PCMH"/>
</dbReference>
<dbReference type="GO" id="GO:0071949">
    <property type="term" value="F:FAD binding"/>
    <property type="evidence" value="ECO:0007669"/>
    <property type="project" value="InterPro"/>
</dbReference>